<proteinExistence type="predicted"/>
<evidence type="ECO:0000313" key="1">
    <source>
        <dbReference type="EMBL" id="CAA7043139.1"/>
    </source>
</evidence>
<gene>
    <name evidence="1" type="ORF">MERR_LOCUS30374</name>
</gene>
<sequence length="134" mass="15254">MATQKQEYDGQWYQSLNTLFSEQRSHYKKTTGEEICLFYAPSYVIIILGDEDDDGDEEVSSVFKALPKLKDEDDALSSTVDWRFSPIERKEKKKKSDDERSISVSTQREIFDLSAKGQFGCFSGRSQESAIGSV</sequence>
<dbReference type="EMBL" id="CACVBM020001274">
    <property type="protein sequence ID" value="CAA7043139.1"/>
    <property type="molecule type" value="Genomic_DNA"/>
</dbReference>
<organism evidence="1 2">
    <name type="scientific">Microthlaspi erraticum</name>
    <dbReference type="NCBI Taxonomy" id="1685480"/>
    <lineage>
        <taxon>Eukaryota</taxon>
        <taxon>Viridiplantae</taxon>
        <taxon>Streptophyta</taxon>
        <taxon>Embryophyta</taxon>
        <taxon>Tracheophyta</taxon>
        <taxon>Spermatophyta</taxon>
        <taxon>Magnoliopsida</taxon>
        <taxon>eudicotyledons</taxon>
        <taxon>Gunneridae</taxon>
        <taxon>Pentapetalae</taxon>
        <taxon>rosids</taxon>
        <taxon>malvids</taxon>
        <taxon>Brassicales</taxon>
        <taxon>Brassicaceae</taxon>
        <taxon>Coluteocarpeae</taxon>
        <taxon>Microthlaspi</taxon>
    </lineage>
</organism>
<evidence type="ECO:0000313" key="2">
    <source>
        <dbReference type="Proteomes" id="UP000467841"/>
    </source>
</evidence>
<protein>
    <submittedName>
        <fullName evidence="1">Uncharacterized protein</fullName>
    </submittedName>
</protein>
<comment type="caution">
    <text evidence="1">The sequence shown here is derived from an EMBL/GenBank/DDBJ whole genome shotgun (WGS) entry which is preliminary data.</text>
</comment>
<keyword evidence="2" id="KW-1185">Reference proteome</keyword>
<reference evidence="1" key="1">
    <citation type="submission" date="2020-01" db="EMBL/GenBank/DDBJ databases">
        <authorList>
            <person name="Mishra B."/>
        </authorList>
    </citation>
    <scope>NUCLEOTIDE SEQUENCE [LARGE SCALE GENOMIC DNA]</scope>
</reference>
<name>A0A6D2JQA6_9BRAS</name>
<dbReference type="Proteomes" id="UP000467841">
    <property type="component" value="Unassembled WGS sequence"/>
</dbReference>
<accession>A0A6D2JQA6</accession>
<dbReference type="AlphaFoldDB" id="A0A6D2JQA6"/>